<accession>A0A2H1L871</accession>
<dbReference type="Proteomes" id="UP000234462">
    <property type="component" value="Unassembled WGS sequence"/>
</dbReference>
<dbReference type="Gene3D" id="3.40.190.170">
    <property type="entry name" value="Bacterial extracellular solute-binding protein, family 7"/>
    <property type="match status" value="1"/>
</dbReference>
<proteinExistence type="predicted"/>
<dbReference type="PANTHER" id="PTHR33376">
    <property type="match status" value="1"/>
</dbReference>
<evidence type="ECO:0000256" key="1">
    <source>
        <dbReference type="ARBA" id="ARBA00022729"/>
    </source>
</evidence>
<protein>
    <submittedName>
        <fullName evidence="3">TRAP-type C4-dicarboxylate transport system, substrate-binding protein</fullName>
    </submittedName>
</protein>
<reference evidence="4" key="1">
    <citation type="submission" date="2017-03" db="EMBL/GenBank/DDBJ databases">
        <authorList>
            <person name="Monnet C."/>
        </authorList>
    </citation>
    <scope>NUCLEOTIDE SEQUENCE [LARGE SCALE GENOMIC DNA]</scope>
    <source>
        <strain evidence="4">SJ5-8</strain>
    </source>
</reference>
<dbReference type="InterPro" id="IPR038404">
    <property type="entry name" value="TRAP_DctP_sf"/>
</dbReference>
<dbReference type="GO" id="GO:0055085">
    <property type="term" value="P:transmembrane transport"/>
    <property type="evidence" value="ECO:0007669"/>
    <property type="project" value="InterPro"/>
</dbReference>
<keyword evidence="4" id="KW-1185">Reference proteome</keyword>
<feature type="signal peptide" evidence="2">
    <location>
        <begin position="1"/>
        <end position="23"/>
    </location>
</feature>
<name>A0A2H1L871_9MICO</name>
<organism evidence="3 4">
    <name type="scientific">Brevibacterium jeotgali</name>
    <dbReference type="NCBI Taxonomy" id="1262550"/>
    <lineage>
        <taxon>Bacteria</taxon>
        <taxon>Bacillati</taxon>
        <taxon>Actinomycetota</taxon>
        <taxon>Actinomycetes</taxon>
        <taxon>Micrococcales</taxon>
        <taxon>Brevibacteriaceae</taxon>
        <taxon>Brevibacterium</taxon>
    </lineage>
</organism>
<dbReference type="EMBL" id="FXZM01000016">
    <property type="protein sequence ID" value="SMY13069.1"/>
    <property type="molecule type" value="Genomic_DNA"/>
</dbReference>
<evidence type="ECO:0000313" key="3">
    <source>
        <dbReference type="EMBL" id="SMY13069.1"/>
    </source>
</evidence>
<feature type="chain" id="PRO_5039605430" evidence="2">
    <location>
        <begin position="24"/>
        <end position="368"/>
    </location>
</feature>
<evidence type="ECO:0000313" key="4">
    <source>
        <dbReference type="Proteomes" id="UP000234462"/>
    </source>
</evidence>
<dbReference type="Pfam" id="PF03480">
    <property type="entry name" value="DctP"/>
    <property type="match status" value="1"/>
</dbReference>
<evidence type="ECO:0000256" key="2">
    <source>
        <dbReference type="SAM" id="SignalP"/>
    </source>
</evidence>
<dbReference type="OrthoDB" id="9815946at2"/>
<dbReference type="AlphaFoldDB" id="A0A2H1L871"/>
<dbReference type="NCBIfam" id="NF037995">
    <property type="entry name" value="TRAP_S1"/>
    <property type="match status" value="1"/>
</dbReference>
<dbReference type="RefSeq" id="WP_101589979.1">
    <property type="nucleotide sequence ID" value="NZ_FXZM01000016.1"/>
</dbReference>
<dbReference type="PANTHER" id="PTHR33376:SF15">
    <property type="entry name" value="BLL6794 PROTEIN"/>
    <property type="match status" value="1"/>
</dbReference>
<gene>
    <name evidence="3" type="ORF">BJEO58_02677</name>
</gene>
<sequence>MFTSVKKLGGLAAVSGLALSVTACQGVSSTEAESGASSWQGANYMPEQNSFSRAIDNVADYLDETGVAEVEMFHQEALLGAADILPGVADGRADIGMINPFYYPGELPLTNVASVPFVSQDPWAHTTALNGMYESNESLQAEYENAGIELITFAPVSTTILGAGEPIDTFEDLDGMKIRSVGLMSDALSAAGANPISMPAGEIYQSMEQGVVDGYTSYPFDISVQNSYQEVAPNVLDPGTGVYSVGAILMNKSTWDSLSDEQRADIESNRRAFADAAGEMVADDLKTECDAFLETDGTLTKLPDEEIDKLKEASGDSLIEAWKNDAVATGLDQAEVDAYFDEFTAALDTHESASEMDLSVQPCIDKAA</sequence>
<keyword evidence="1 2" id="KW-0732">Signal</keyword>
<dbReference type="InterPro" id="IPR018389">
    <property type="entry name" value="DctP_fam"/>
</dbReference>
<dbReference type="PROSITE" id="PS51257">
    <property type="entry name" value="PROKAR_LIPOPROTEIN"/>
    <property type="match status" value="1"/>
</dbReference>